<protein>
    <submittedName>
        <fullName evidence="2">Acyl carrier protein</fullName>
    </submittedName>
</protein>
<keyword evidence="3" id="KW-1185">Reference proteome</keyword>
<dbReference type="Pfam" id="PF00550">
    <property type="entry name" value="PP-binding"/>
    <property type="match status" value="1"/>
</dbReference>
<gene>
    <name evidence="2" type="ORF">ACF05T_26145</name>
</gene>
<organism evidence="2 3">
    <name type="scientific">Streptomyces lateritius</name>
    <dbReference type="NCBI Taxonomy" id="67313"/>
    <lineage>
        <taxon>Bacteria</taxon>
        <taxon>Bacillati</taxon>
        <taxon>Actinomycetota</taxon>
        <taxon>Actinomycetes</taxon>
        <taxon>Kitasatosporales</taxon>
        <taxon>Streptomycetaceae</taxon>
        <taxon>Streptomyces</taxon>
    </lineage>
</organism>
<accession>A0ABW6YI75</accession>
<dbReference type="RefSeq" id="WP_391936506.1">
    <property type="nucleotide sequence ID" value="NZ_JBIBSM010000016.1"/>
</dbReference>
<reference evidence="2 3" key="1">
    <citation type="submission" date="2024-10" db="EMBL/GenBank/DDBJ databases">
        <title>The Natural Products Discovery Center: Release of the First 8490 Sequenced Strains for Exploring Actinobacteria Biosynthetic Diversity.</title>
        <authorList>
            <person name="Kalkreuter E."/>
            <person name="Kautsar S.A."/>
            <person name="Yang D."/>
            <person name="Bader C.D."/>
            <person name="Teijaro C.N."/>
            <person name="Fluegel L."/>
            <person name="Davis C.M."/>
            <person name="Simpson J.R."/>
            <person name="Lauterbach L."/>
            <person name="Steele A.D."/>
            <person name="Gui C."/>
            <person name="Meng S."/>
            <person name="Li G."/>
            <person name="Viehrig K."/>
            <person name="Ye F."/>
            <person name="Su P."/>
            <person name="Kiefer A.F."/>
            <person name="Nichols A."/>
            <person name="Cepeda A.J."/>
            <person name="Yan W."/>
            <person name="Fan B."/>
            <person name="Jiang Y."/>
            <person name="Adhikari A."/>
            <person name="Zheng C.-J."/>
            <person name="Schuster L."/>
            <person name="Cowan T.M."/>
            <person name="Smanski M.J."/>
            <person name="Chevrette M.G."/>
            <person name="De Carvalho L.P.S."/>
            <person name="Shen B."/>
        </authorList>
    </citation>
    <scope>NUCLEOTIDE SEQUENCE [LARGE SCALE GENOMIC DNA]</scope>
    <source>
        <strain evidence="2 3">NPDC015755</strain>
    </source>
</reference>
<comment type="caution">
    <text evidence="2">The sequence shown here is derived from an EMBL/GenBank/DDBJ whole genome shotgun (WGS) entry which is preliminary data.</text>
</comment>
<proteinExistence type="predicted"/>
<evidence type="ECO:0000259" key="1">
    <source>
        <dbReference type="PROSITE" id="PS50075"/>
    </source>
</evidence>
<dbReference type="Gene3D" id="1.10.1200.10">
    <property type="entry name" value="ACP-like"/>
    <property type="match status" value="1"/>
</dbReference>
<dbReference type="InterPro" id="IPR009081">
    <property type="entry name" value="PP-bd_ACP"/>
</dbReference>
<feature type="domain" description="Carrier" evidence="1">
    <location>
        <begin position="10"/>
        <end position="93"/>
    </location>
</feature>
<dbReference type="PROSITE" id="PS50075">
    <property type="entry name" value="CARRIER"/>
    <property type="match status" value="1"/>
</dbReference>
<dbReference type="SUPFAM" id="SSF47336">
    <property type="entry name" value="ACP-like"/>
    <property type="match status" value="1"/>
</dbReference>
<sequence>MTTTPAAATPTDDELLATLREALTDILDPSDLAHVDLDRLDRTTPLLSLPLDSITLVAAMSRIENAFRVFIPEQKAFAFTHIGDLADYVRERVAAKAARADK</sequence>
<evidence type="ECO:0000313" key="2">
    <source>
        <dbReference type="EMBL" id="MFF8279561.1"/>
    </source>
</evidence>
<dbReference type="InterPro" id="IPR036736">
    <property type="entry name" value="ACP-like_sf"/>
</dbReference>
<dbReference type="EMBL" id="JBIBSM010000016">
    <property type="protein sequence ID" value="MFF8279561.1"/>
    <property type="molecule type" value="Genomic_DNA"/>
</dbReference>
<name>A0ABW6YI75_9ACTN</name>
<dbReference type="Proteomes" id="UP001603013">
    <property type="component" value="Unassembled WGS sequence"/>
</dbReference>
<evidence type="ECO:0000313" key="3">
    <source>
        <dbReference type="Proteomes" id="UP001603013"/>
    </source>
</evidence>